<keyword evidence="2" id="KW-1185">Reference proteome</keyword>
<dbReference type="Proteomes" id="UP001164746">
    <property type="component" value="Chromosome 3"/>
</dbReference>
<gene>
    <name evidence="1" type="ORF">MAR_023181</name>
</gene>
<evidence type="ECO:0000313" key="2">
    <source>
        <dbReference type="Proteomes" id="UP001164746"/>
    </source>
</evidence>
<evidence type="ECO:0000313" key="1">
    <source>
        <dbReference type="EMBL" id="WAQ98808.1"/>
    </source>
</evidence>
<proteinExistence type="predicted"/>
<name>A0ABY7DNW4_MYAAR</name>
<accession>A0ABY7DNW4</accession>
<reference evidence="1" key="1">
    <citation type="submission" date="2022-11" db="EMBL/GenBank/DDBJ databases">
        <title>Centuries of genome instability and evolution in soft-shell clam transmissible cancer (bioRxiv).</title>
        <authorList>
            <person name="Hart S.F.M."/>
            <person name="Yonemitsu M.A."/>
            <person name="Giersch R.M."/>
            <person name="Beal B.F."/>
            <person name="Arriagada G."/>
            <person name="Davis B.W."/>
            <person name="Ostrander E.A."/>
            <person name="Goff S.P."/>
            <person name="Metzger M.J."/>
        </authorList>
    </citation>
    <scope>NUCLEOTIDE SEQUENCE</scope>
    <source>
        <strain evidence="1">MELC-2E11</strain>
        <tissue evidence="1">Siphon/mantle</tissue>
    </source>
</reference>
<dbReference type="EMBL" id="CP111014">
    <property type="protein sequence ID" value="WAQ98808.1"/>
    <property type="molecule type" value="Genomic_DNA"/>
</dbReference>
<sequence length="54" mass="6362">MKKLQKEMSESMLPVVQMAYIEASWDACCVKDLKPFINKCIYVCWMMVVQNPQM</sequence>
<organism evidence="1 2">
    <name type="scientific">Mya arenaria</name>
    <name type="common">Soft-shell clam</name>
    <dbReference type="NCBI Taxonomy" id="6604"/>
    <lineage>
        <taxon>Eukaryota</taxon>
        <taxon>Metazoa</taxon>
        <taxon>Spiralia</taxon>
        <taxon>Lophotrochozoa</taxon>
        <taxon>Mollusca</taxon>
        <taxon>Bivalvia</taxon>
        <taxon>Autobranchia</taxon>
        <taxon>Heteroconchia</taxon>
        <taxon>Euheterodonta</taxon>
        <taxon>Imparidentia</taxon>
        <taxon>Neoheterodontei</taxon>
        <taxon>Myida</taxon>
        <taxon>Myoidea</taxon>
        <taxon>Myidae</taxon>
        <taxon>Mya</taxon>
    </lineage>
</organism>
<protein>
    <submittedName>
        <fullName evidence="1">Uncharacterized protein</fullName>
    </submittedName>
</protein>